<gene>
    <name evidence="5" type="ORF">D1Z90_12595</name>
</gene>
<keyword evidence="2" id="KW-0238">DNA-binding</keyword>
<dbReference type="AlphaFoldDB" id="A0A418YD96"/>
<dbReference type="GO" id="GO:0000976">
    <property type="term" value="F:transcription cis-regulatory region binding"/>
    <property type="evidence" value="ECO:0007669"/>
    <property type="project" value="TreeGrafter"/>
</dbReference>
<dbReference type="Proteomes" id="UP000283255">
    <property type="component" value="Unassembled WGS sequence"/>
</dbReference>
<dbReference type="InterPro" id="IPR009057">
    <property type="entry name" value="Homeodomain-like_sf"/>
</dbReference>
<feature type="domain" description="HTH araC/xylS-type" evidence="4">
    <location>
        <begin position="233"/>
        <end position="331"/>
    </location>
</feature>
<dbReference type="RefSeq" id="WP_119911129.1">
    <property type="nucleotide sequence ID" value="NZ_QZCH01000016.1"/>
</dbReference>
<dbReference type="GO" id="GO:0003700">
    <property type="term" value="F:DNA-binding transcription factor activity"/>
    <property type="evidence" value="ECO:0007669"/>
    <property type="project" value="InterPro"/>
</dbReference>
<keyword evidence="1" id="KW-0805">Transcription regulation</keyword>
<evidence type="ECO:0000256" key="1">
    <source>
        <dbReference type="ARBA" id="ARBA00023015"/>
    </source>
</evidence>
<comment type="caution">
    <text evidence="5">The sequence shown here is derived from an EMBL/GenBank/DDBJ whole genome shotgun (WGS) entry which is preliminary data.</text>
</comment>
<organism evidence="5 6">
    <name type="scientific">Motilimonas pumila</name>
    <dbReference type="NCBI Taxonomy" id="2303987"/>
    <lineage>
        <taxon>Bacteria</taxon>
        <taxon>Pseudomonadati</taxon>
        <taxon>Pseudomonadota</taxon>
        <taxon>Gammaproteobacteria</taxon>
        <taxon>Alteromonadales</taxon>
        <taxon>Alteromonadales genera incertae sedis</taxon>
        <taxon>Motilimonas</taxon>
    </lineage>
</organism>
<evidence type="ECO:0000313" key="6">
    <source>
        <dbReference type="Proteomes" id="UP000283255"/>
    </source>
</evidence>
<dbReference type="OrthoDB" id="5582699at2"/>
<dbReference type="SUPFAM" id="SSF46689">
    <property type="entry name" value="Homeodomain-like"/>
    <property type="match status" value="1"/>
</dbReference>
<evidence type="ECO:0000256" key="2">
    <source>
        <dbReference type="ARBA" id="ARBA00023125"/>
    </source>
</evidence>
<dbReference type="GO" id="GO:0005829">
    <property type="term" value="C:cytosol"/>
    <property type="evidence" value="ECO:0007669"/>
    <property type="project" value="TreeGrafter"/>
</dbReference>
<dbReference type="PROSITE" id="PS01124">
    <property type="entry name" value="HTH_ARAC_FAMILY_2"/>
    <property type="match status" value="1"/>
</dbReference>
<dbReference type="Gene3D" id="1.10.10.60">
    <property type="entry name" value="Homeodomain-like"/>
    <property type="match status" value="1"/>
</dbReference>
<reference evidence="5 6" key="2">
    <citation type="submission" date="2019-01" db="EMBL/GenBank/DDBJ databases">
        <title>Motilimonas pumilus sp. nov., isolated from the gut of sea cucumber (Apostichopus japonicus).</title>
        <authorList>
            <person name="Wang F.-Q."/>
            <person name="Ren L.-H."/>
            <person name="Lin Y.-W."/>
            <person name="Sun G.-H."/>
            <person name="Du Z.-J."/>
            <person name="Zhao J.-X."/>
            <person name="Liu X.-J."/>
            <person name="Liu L.-J."/>
        </authorList>
    </citation>
    <scope>NUCLEOTIDE SEQUENCE [LARGE SCALE GENOMIC DNA]</scope>
    <source>
        <strain evidence="5 6">PLHSC7-2</strain>
    </source>
</reference>
<evidence type="ECO:0000313" key="5">
    <source>
        <dbReference type="EMBL" id="RJG42502.1"/>
    </source>
</evidence>
<keyword evidence="3" id="KW-0804">Transcription</keyword>
<dbReference type="Pfam" id="PF12833">
    <property type="entry name" value="HTH_18"/>
    <property type="match status" value="1"/>
</dbReference>
<proteinExistence type="predicted"/>
<dbReference type="InterPro" id="IPR020449">
    <property type="entry name" value="Tscrpt_reg_AraC-type_HTH"/>
</dbReference>
<evidence type="ECO:0000256" key="3">
    <source>
        <dbReference type="ARBA" id="ARBA00023163"/>
    </source>
</evidence>
<dbReference type="InterPro" id="IPR018060">
    <property type="entry name" value="HTH_AraC"/>
</dbReference>
<dbReference type="EMBL" id="QZCH01000016">
    <property type="protein sequence ID" value="RJG42502.1"/>
    <property type="molecule type" value="Genomic_DNA"/>
</dbReference>
<name>A0A418YD96_9GAMM</name>
<evidence type="ECO:0000259" key="4">
    <source>
        <dbReference type="PROSITE" id="PS01124"/>
    </source>
</evidence>
<dbReference type="PRINTS" id="PR00032">
    <property type="entry name" value="HTHARAC"/>
</dbReference>
<dbReference type="PANTHER" id="PTHR47894:SF1">
    <property type="entry name" value="HTH-TYPE TRANSCRIPTIONAL REGULATOR VQSM"/>
    <property type="match status" value="1"/>
</dbReference>
<dbReference type="PANTHER" id="PTHR47894">
    <property type="entry name" value="HTH-TYPE TRANSCRIPTIONAL REGULATOR GADX"/>
    <property type="match status" value="1"/>
</dbReference>
<accession>A0A418YD96</accession>
<sequence>MTNAVNRSQDIPLFLTEYTVSFVRMLQKMGEDIYPILEQAGLPHNLFENEYQYVPEEPVQKLLTIMSQKMSSQYCQIMREQCRTEYVPNYLRRFYAQSTVEQAIEQYILYIQVDSPQAKLSLKHLAGKHYFIREKTKQNQAWFAIAEQFALIFMIELVRGLTHSGWMPEDVGLQTDDLSGLKSVLDFSQSRVFTGRSATVISIQKDVLQMPARVAVQWQPQSERPAPVSGFLDTFRLALLPYLSLGRMSIKEAADRLGMSARTLQRRLKQEQVTYSELVDEILLNNACAMMRDKHISVTRISAALGYSDVAHFSRAFKRLKGVSPRVYRARLQHEKED</sequence>
<reference evidence="5 6" key="1">
    <citation type="submission" date="2018-09" db="EMBL/GenBank/DDBJ databases">
        <authorList>
            <person name="Wang F."/>
        </authorList>
    </citation>
    <scope>NUCLEOTIDE SEQUENCE [LARGE SCALE GENOMIC DNA]</scope>
    <source>
        <strain evidence="5 6">PLHSC7-2</strain>
    </source>
</reference>
<protein>
    <submittedName>
        <fullName evidence="5">AraC family transcriptional regulator</fullName>
    </submittedName>
</protein>
<dbReference type="SMART" id="SM00342">
    <property type="entry name" value="HTH_ARAC"/>
    <property type="match status" value="1"/>
</dbReference>
<keyword evidence="6" id="KW-1185">Reference proteome</keyword>